<proteinExistence type="predicted"/>
<keyword evidence="2" id="KW-1185">Reference proteome</keyword>
<dbReference type="Proteomes" id="UP001238523">
    <property type="component" value="Chromosome"/>
</dbReference>
<accession>A0ABY8KRV2</accession>
<dbReference type="RefSeq" id="WP_279448135.1">
    <property type="nucleotide sequence ID" value="NZ_CP122379.1"/>
</dbReference>
<reference evidence="1 2" key="1">
    <citation type="submission" date="2023-04" db="EMBL/GenBank/DDBJ databases">
        <title>Taxonomic identification of the Arctic strain Aequorivita sp. nov. and transcriptomic analysis in response to temperature stress.</title>
        <authorList>
            <person name="Liu W."/>
            <person name="Cong B."/>
            <person name="Lin J."/>
        </authorList>
    </citation>
    <scope>NUCLEOTIDE SEQUENCE [LARGE SCALE GENOMIC DNA]</scope>
    <source>
        <strain evidence="1 2">Ant34-E75</strain>
    </source>
</reference>
<protein>
    <submittedName>
        <fullName evidence="1">Uncharacterized protein</fullName>
    </submittedName>
</protein>
<organism evidence="1 2">
    <name type="scientific">Aequorivita marisscotiae</name>
    <dbReference type="NCBI Taxonomy" id="3040348"/>
    <lineage>
        <taxon>Bacteria</taxon>
        <taxon>Pseudomonadati</taxon>
        <taxon>Bacteroidota</taxon>
        <taxon>Flavobacteriia</taxon>
        <taxon>Flavobacteriales</taxon>
        <taxon>Flavobacteriaceae</taxon>
        <taxon>Aequorivita</taxon>
    </lineage>
</organism>
<evidence type="ECO:0000313" key="1">
    <source>
        <dbReference type="EMBL" id="WGF92178.1"/>
    </source>
</evidence>
<name>A0ABY8KRV2_9FLAO</name>
<gene>
    <name evidence="1" type="ORF">QCQ61_13315</name>
</gene>
<dbReference type="EMBL" id="CP122379">
    <property type="protein sequence ID" value="WGF92178.1"/>
    <property type="molecule type" value="Genomic_DNA"/>
</dbReference>
<evidence type="ECO:0000313" key="2">
    <source>
        <dbReference type="Proteomes" id="UP001238523"/>
    </source>
</evidence>
<sequence>MGTKVWKYLILEHLPVLIDVYSNGLNEISRNQVDSTIKTTWISEIDIESTNLQELIEKYRYDFICVNFNFPFSNQKKHQLAIDFLAFVTNHYPAIRIMVSVQNTTVYKMKMLYQKINPTCIIDVRDCTQKTVNSAFNDLSRGEIFYSKTVLQLFHKYLEANGVMDSLDYEILYELSIGTPINVLPKKVLLSASVIYRKKIRIKEFFGVAELTDSELVQEARRRGFV</sequence>